<reference evidence="2 3" key="1">
    <citation type="journal article" date="2015" name="Nature">
        <title>rRNA introns, odd ribosomes, and small enigmatic genomes across a large radiation of phyla.</title>
        <authorList>
            <person name="Brown C.T."/>
            <person name="Hug L.A."/>
            <person name="Thomas B.C."/>
            <person name="Sharon I."/>
            <person name="Castelle C.J."/>
            <person name="Singh A."/>
            <person name="Wilkins M.J."/>
            <person name="Williams K.H."/>
            <person name="Banfield J.F."/>
        </authorList>
    </citation>
    <scope>NUCLEOTIDE SEQUENCE [LARGE SCALE GENOMIC DNA]</scope>
</reference>
<keyword evidence="1" id="KW-1133">Transmembrane helix</keyword>
<organism evidence="2 3">
    <name type="scientific">Candidatus Woesebacteria bacterium GW2011_GWA1_45_8</name>
    <dbReference type="NCBI Taxonomy" id="1618559"/>
    <lineage>
        <taxon>Bacteria</taxon>
        <taxon>Candidatus Woeseibacteriota</taxon>
    </lineage>
</organism>
<feature type="transmembrane region" description="Helical" evidence="1">
    <location>
        <begin position="6"/>
        <end position="25"/>
    </location>
</feature>
<dbReference type="Proteomes" id="UP000034653">
    <property type="component" value="Unassembled WGS sequence"/>
</dbReference>
<keyword evidence="1" id="KW-0472">Membrane</keyword>
<proteinExistence type="predicted"/>
<accession>A0A0G1Q3U8</accession>
<comment type="caution">
    <text evidence="2">The sequence shown here is derived from an EMBL/GenBank/DDBJ whole genome shotgun (WGS) entry which is preliminary data.</text>
</comment>
<evidence type="ECO:0000313" key="3">
    <source>
        <dbReference type="Proteomes" id="UP000034653"/>
    </source>
</evidence>
<dbReference type="EMBL" id="LCLG01000002">
    <property type="protein sequence ID" value="KKU12363.1"/>
    <property type="molecule type" value="Genomic_DNA"/>
</dbReference>
<dbReference type="AlphaFoldDB" id="A0A0G1Q3U8"/>
<protein>
    <submittedName>
        <fullName evidence="2">Uncharacterized protein</fullName>
    </submittedName>
</protein>
<evidence type="ECO:0000256" key="1">
    <source>
        <dbReference type="SAM" id="Phobius"/>
    </source>
</evidence>
<name>A0A0G1Q3U8_9BACT</name>
<sequence length="150" mass="17032">MGRGNFLPVVATALLLIIITGIILFKPSFQKSSIFSPTPIPTISGPSLPPFYEQIVWNSEVQTEIAVFTEKGGSAQTIEGWRITSHTLTKWPKNLVDYYRNELRARGWEFVEIVDDTREFYKSGQGKYFSFSVLASGQPETYIVILEYTR</sequence>
<evidence type="ECO:0000313" key="2">
    <source>
        <dbReference type="EMBL" id="KKU12363.1"/>
    </source>
</evidence>
<gene>
    <name evidence="2" type="ORF">UX19_C0002G0070</name>
</gene>
<keyword evidence="1" id="KW-0812">Transmembrane</keyword>